<accession>A0A1F5VG45</accession>
<dbReference type="Gene3D" id="3.40.190.10">
    <property type="entry name" value="Periplasmic binding protein-like II"/>
    <property type="match status" value="1"/>
</dbReference>
<dbReference type="InterPro" id="IPR039424">
    <property type="entry name" value="SBP_5"/>
</dbReference>
<gene>
    <name evidence="6" type="ORF">A2Y62_04350</name>
</gene>
<evidence type="ECO:0000256" key="1">
    <source>
        <dbReference type="ARBA" id="ARBA00005695"/>
    </source>
</evidence>
<evidence type="ECO:0000256" key="2">
    <source>
        <dbReference type="ARBA" id="ARBA00022448"/>
    </source>
</evidence>
<feature type="domain" description="Solute-binding protein family 5" evidence="5">
    <location>
        <begin position="70"/>
        <end position="417"/>
    </location>
</feature>
<keyword evidence="3 4" id="KW-0732">Signal</keyword>
<evidence type="ECO:0000256" key="3">
    <source>
        <dbReference type="ARBA" id="ARBA00022729"/>
    </source>
</evidence>
<comment type="similarity">
    <text evidence="1">Belongs to the bacterial solute-binding protein 5 family.</text>
</comment>
<dbReference type="InterPro" id="IPR030678">
    <property type="entry name" value="Peptide/Ni-bd"/>
</dbReference>
<dbReference type="PROSITE" id="PS01040">
    <property type="entry name" value="SBP_BACTERIAL_5"/>
    <property type="match status" value="1"/>
</dbReference>
<dbReference type="InterPro" id="IPR000914">
    <property type="entry name" value="SBP_5_dom"/>
</dbReference>
<dbReference type="GO" id="GO:0042597">
    <property type="term" value="C:periplasmic space"/>
    <property type="evidence" value="ECO:0007669"/>
    <property type="project" value="UniProtKB-ARBA"/>
</dbReference>
<dbReference type="STRING" id="1817863.A2Y62_04350"/>
<feature type="chain" id="PRO_5009521955" description="Solute-binding protein family 5 domain-containing protein" evidence="4">
    <location>
        <begin position="22"/>
        <end position="499"/>
    </location>
</feature>
<dbReference type="PIRSF" id="PIRSF002741">
    <property type="entry name" value="MppA"/>
    <property type="match status" value="1"/>
</dbReference>
<evidence type="ECO:0000313" key="7">
    <source>
        <dbReference type="Proteomes" id="UP000178943"/>
    </source>
</evidence>
<dbReference type="Gene3D" id="3.90.76.10">
    <property type="entry name" value="Dipeptide-binding Protein, Domain 1"/>
    <property type="match status" value="1"/>
</dbReference>
<dbReference type="Gene3D" id="3.10.105.10">
    <property type="entry name" value="Dipeptide-binding Protein, Domain 3"/>
    <property type="match status" value="1"/>
</dbReference>
<protein>
    <recommendedName>
        <fullName evidence="5">Solute-binding protein family 5 domain-containing protein</fullName>
    </recommendedName>
</protein>
<sequence>MKMKICAFIIICVLFYSYSYAQGSKELKFGLGADDIHSVYPWESTDKITDAVIINIYEGLTSLSPKGSNVEPCLAERWEASKDFTEWTFYLRKNVKFHNGETFTADHVIESFKIGGFQFGKVSKIDDYKIRIVLSEAKPALPITLANLDYFISAKATIEGFNKDKIPTQVFGTGPFKFKSWERGKRIVLDKNDAYWGEKAKLDRVIFIPFSENEALLKALLTGAIDITDGIVSQNIAAIRQSKSLLFKSEVSLNYAYMVMNNKRKPFDNVKVRQAIAYAINKKELINKYFLGGQAGMSAKSCMPPAMFGFYKDLPDYEFNPAKAKQLLKEAGYPAGFQASLTPAGAVRPYMPDPLGIANSIKAQLKQVGIDLTIKPAKSWSDFLSITLIKMDYDIALLGWIADTADPYDFLHDPLSGESIGKYNASGWSNKEFDSLLNLANSEPLRSVQYYHRAQLIFHDEVPQIPLFHAYQIAAWREGVSGFILHPLGYVILKKVWVK</sequence>
<reference evidence="6 7" key="1">
    <citation type="journal article" date="2016" name="Nat. Commun.">
        <title>Thousands of microbial genomes shed light on interconnected biogeochemical processes in an aquifer system.</title>
        <authorList>
            <person name="Anantharaman K."/>
            <person name="Brown C.T."/>
            <person name="Hug L.A."/>
            <person name="Sharon I."/>
            <person name="Castelle C.J."/>
            <person name="Probst A.J."/>
            <person name="Thomas B.C."/>
            <person name="Singh A."/>
            <person name="Wilkins M.J."/>
            <person name="Karaoz U."/>
            <person name="Brodie E.L."/>
            <person name="Williams K.H."/>
            <person name="Hubbard S.S."/>
            <person name="Banfield J.F."/>
        </authorList>
    </citation>
    <scope>NUCLEOTIDE SEQUENCE [LARGE SCALE GENOMIC DNA]</scope>
</reference>
<dbReference type="GO" id="GO:0015833">
    <property type="term" value="P:peptide transport"/>
    <property type="evidence" value="ECO:0007669"/>
    <property type="project" value="TreeGrafter"/>
</dbReference>
<dbReference type="AlphaFoldDB" id="A0A1F5VG45"/>
<feature type="signal peptide" evidence="4">
    <location>
        <begin position="1"/>
        <end position="21"/>
    </location>
</feature>
<dbReference type="EMBL" id="MFGW01000181">
    <property type="protein sequence ID" value="OGF62310.1"/>
    <property type="molecule type" value="Genomic_DNA"/>
</dbReference>
<dbReference type="GO" id="GO:0043190">
    <property type="term" value="C:ATP-binding cassette (ABC) transporter complex"/>
    <property type="evidence" value="ECO:0007669"/>
    <property type="project" value="InterPro"/>
</dbReference>
<evidence type="ECO:0000259" key="5">
    <source>
        <dbReference type="Pfam" id="PF00496"/>
    </source>
</evidence>
<dbReference type="PANTHER" id="PTHR30290:SF9">
    <property type="entry name" value="OLIGOPEPTIDE-BINDING PROTEIN APPA"/>
    <property type="match status" value="1"/>
</dbReference>
<organism evidence="6 7">
    <name type="scientific">Candidatus Fischerbacteria bacterium RBG_13_37_8</name>
    <dbReference type="NCBI Taxonomy" id="1817863"/>
    <lineage>
        <taxon>Bacteria</taxon>
        <taxon>Candidatus Fischeribacteriota</taxon>
    </lineage>
</organism>
<dbReference type="Proteomes" id="UP000178943">
    <property type="component" value="Unassembled WGS sequence"/>
</dbReference>
<evidence type="ECO:0000256" key="4">
    <source>
        <dbReference type="SAM" id="SignalP"/>
    </source>
</evidence>
<proteinExistence type="inferred from homology"/>
<name>A0A1F5VG45_9BACT</name>
<dbReference type="GO" id="GO:1904680">
    <property type="term" value="F:peptide transmembrane transporter activity"/>
    <property type="evidence" value="ECO:0007669"/>
    <property type="project" value="TreeGrafter"/>
</dbReference>
<dbReference type="PANTHER" id="PTHR30290">
    <property type="entry name" value="PERIPLASMIC BINDING COMPONENT OF ABC TRANSPORTER"/>
    <property type="match status" value="1"/>
</dbReference>
<dbReference type="SUPFAM" id="SSF53850">
    <property type="entry name" value="Periplasmic binding protein-like II"/>
    <property type="match status" value="1"/>
</dbReference>
<comment type="caution">
    <text evidence="6">The sequence shown here is derived from an EMBL/GenBank/DDBJ whole genome shotgun (WGS) entry which is preliminary data.</text>
</comment>
<dbReference type="InterPro" id="IPR023765">
    <property type="entry name" value="SBP_5_CS"/>
</dbReference>
<keyword evidence="2" id="KW-0813">Transport</keyword>
<dbReference type="Pfam" id="PF00496">
    <property type="entry name" value="SBP_bac_5"/>
    <property type="match status" value="1"/>
</dbReference>
<evidence type="ECO:0000313" key="6">
    <source>
        <dbReference type="EMBL" id="OGF62310.1"/>
    </source>
</evidence>